<organism evidence="1 2">
    <name type="scientific">Stylosanthes scabra</name>
    <dbReference type="NCBI Taxonomy" id="79078"/>
    <lineage>
        <taxon>Eukaryota</taxon>
        <taxon>Viridiplantae</taxon>
        <taxon>Streptophyta</taxon>
        <taxon>Embryophyta</taxon>
        <taxon>Tracheophyta</taxon>
        <taxon>Spermatophyta</taxon>
        <taxon>Magnoliopsida</taxon>
        <taxon>eudicotyledons</taxon>
        <taxon>Gunneridae</taxon>
        <taxon>Pentapetalae</taxon>
        <taxon>rosids</taxon>
        <taxon>fabids</taxon>
        <taxon>Fabales</taxon>
        <taxon>Fabaceae</taxon>
        <taxon>Papilionoideae</taxon>
        <taxon>50 kb inversion clade</taxon>
        <taxon>dalbergioids sensu lato</taxon>
        <taxon>Dalbergieae</taxon>
        <taxon>Pterocarpus clade</taxon>
        <taxon>Stylosanthes</taxon>
    </lineage>
</organism>
<accession>A0ABU6ZA71</accession>
<evidence type="ECO:0000313" key="1">
    <source>
        <dbReference type="EMBL" id="MED6219210.1"/>
    </source>
</evidence>
<dbReference type="SUPFAM" id="SSF81383">
    <property type="entry name" value="F-box domain"/>
    <property type="match status" value="1"/>
</dbReference>
<comment type="caution">
    <text evidence="1">The sequence shown here is derived from an EMBL/GenBank/DDBJ whole genome shotgun (WGS) entry which is preliminary data.</text>
</comment>
<reference evidence="1 2" key="1">
    <citation type="journal article" date="2023" name="Plants (Basel)">
        <title>Bridging the Gap: Combining Genomics and Transcriptomics Approaches to Understand Stylosanthes scabra, an Orphan Legume from the Brazilian Caatinga.</title>
        <authorList>
            <person name="Ferreira-Neto J.R.C."/>
            <person name="da Silva M.D."/>
            <person name="Binneck E."/>
            <person name="de Melo N.F."/>
            <person name="da Silva R.H."/>
            <person name="de Melo A.L.T.M."/>
            <person name="Pandolfi V."/>
            <person name="Bustamante F.O."/>
            <person name="Brasileiro-Vidal A.C."/>
            <person name="Benko-Iseppon A.M."/>
        </authorList>
    </citation>
    <scope>NUCLEOTIDE SEQUENCE [LARGE SCALE GENOMIC DNA]</scope>
    <source>
        <tissue evidence="1">Leaves</tissue>
    </source>
</reference>
<evidence type="ECO:0000313" key="2">
    <source>
        <dbReference type="Proteomes" id="UP001341840"/>
    </source>
</evidence>
<dbReference type="CDD" id="cd09917">
    <property type="entry name" value="F-box_SF"/>
    <property type="match status" value="1"/>
</dbReference>
<dbReference type="EMBL" id="JASCZI010272014">
    <property type="protein sequence ID" value="MED6219210.1"/>
    <property type="molecule type" value="Genomic_DNA"/>
</dbReference>
<protein>
    <recommendedName>
        <fullName evidence="3">F-box domain-containing protein</fullName>
    </recommendedName>
</protein>
<keyword evidence="2" id="KW-1185">Reference proteome</keyword>
<proteinExistence type="predicted"/>
<name>A0ABU6ZA71_9FABA</name>
<dbReference type="Proteomes" id="UP001341840">
    <property type="component" value="Unassembled WGS sequence"/>
</dbReference>
<sequence>MTHVKCSAYSKKVMVNNLPFLGEDIMLIIFTKCDPRTVGRVRCTSNTWRWRLRGKLFAKENWIANEHQNGSALLGLRYSDFGERSHWSKQVNAGDGSINIVRLPLQLRDVGYYTILRSDYGNILVKYPLAAEEMALLVVNPMTRSAVLSFKDTRFDNNKLKWMLWHSSEKEWKTSGVYQTQIEKVGPKSVVVDGVLFWIGWGGFFNLEPTHLLGFSLEDETFFEEPIPVENTKRFNSITKINKQLGFVSYQDIAERRKVEVWGRTTPTSSNDDLRTEVVMSNIHLNGGNRRIIYHEGWQMGIFVQTVNYHWDGLFELNEEG</sequence>
<gene>
    <name evidence="1" type="ORF">PIB30_033733</name>
</gene>
<dbReference type="InterPro" id="IPR036047">
    <property type="entry name" value="F-box-like_dom_sf"/>
</dbReference>
<evidence type="ECO:0008006" key="3">
    <source>
        <dbReference type="Google" id="ProtNLM"/>
    </source>
</evidence>